<evidence type="ECO:0000313" key="2">
    <source>
        <dbReference type="Proteomes" id="UP000078555"/>
    </source>
</evidence>
<accession>A0A1A8ZC79</accession>
<gene>
    <name evidence="1" type="ORF">POVWA1_043980</name>
</gene>
<dbReference type="Proteomes" id="UP000078555">
    <property type="component" value="Unassembled WGS sequence"/>
</dbReference>
<dbReference type="EMBL" id="FLRD01000119">
    <property type="protein sequence ID" value="SBT41405.1"/>
    <property type="molecule type" value="Genomic_DNA"/>
</dbReference>
<sequence length="150" mass="16413">MPVRLASSACQFAVPVRLASSPYQFGLPLGVANEKVKKKGCALRYGDFYPIYLFATILSICSYYCCHSPNRAQLQRLRPGKGEIACDVNAPAQVLAFPRAEGLRTAHHASDANDASDASDASDANYALRGIELVSTFPVRWPIEEVLFLF</sequence>
<dbReference type="AlphaFoldDB" id="A0A1A8ZC79"/>
<name>A0A1A8ZC79_PLAOA</name>
<proteinExistence type="predicted"/>
<protein>
    <submittedName>
        <fullName evidence="1">Uncharacterized protein</fullName>
    </submittedName>
</protein>
<reference evidence="2" key="1">
    <citation type="submission" date="2016-05" db="EMBL/GenBank/DDBJ databases">
        <authorList>
            <person name="Naeem Raeece"/>
        </authorList>
    </citation>
    <scope>NUCLEOTIDE SEQUENCE [LARGE SCALE GENOMIC DNA]</scope>
</reference>
<keyword evidence="2" id="KW-1185">Reference proteome</keyword>
<evidence type="ECO:0000313" key="1">
    <source>
        <dbReference type="EMBL" id="SBT41405.1"/>
    </source>
</evidence>
<organism evidence="1 2">
    <name type="scientific">Plasmodium ovale wallikeri</name>
    <dbReference type="NCBI Taxonomy" id="864142"/>
    <lineage>
        <taxon>Eukaryota</taxon>
        <taxon>Sar</taxon>
        <taxon>Alveolata</taxon>
        <taxon>Apicomplexa</taxon>
        <taxon>Aconoidasida</taxon>
        <taxon>Haemosporida</taxon>
        <taxon>Plasmodiidae</taxon>
        <taxon>Plasmodium</taxon>
        <taxon>Plasmodium (Plasmodium)</taxon>
    </lineage>
</organism>